<dbReference type="EMBL" id="CP086239">
    <property type="protein sequence ID" value="WAG61489.1"/>
    <property type="molecule type" value="Genomic_DNA"/>
</dbReference>
<dbReference type="PANTHER" id="PTHR46825:SF9">
    <property type="entry name" value="BETA-LACTAMASE-RELATED DOMAIN-CONTAINING PROTEIN"/>
    <property type="match status" value="1"/>
</dbReference>
<dbReference type="PANTHER" id="PTHR46825">
    <property type="entry name" value="D-ALANYL-D-ALANINE-CARBOXYPEPTIDASE/ENDOPEPTIDASE AMPH"/>
    <property type="match status" value="1"/>
</dbReference>
<accession>A0AA47ELC0</accession>
<protein>
    <submittedName>
        <fullName evidence="2">Beta-lactamase family protein</fullName>
    </submittedName>
</protein>
<feature type="domain" description="Beta-lactamase-related" evidence="1">
    <location>
        <begin position="86"/>
        <end position="373"/>
    </location>
</feature>
<proteinExistence type="predicted"/>
<dbReference type="AlphaFoldDB" id="A0AA47ELC0"/>
<evidence type="ECO:0000313" key="3">
    <source>
        <dbReference type="Proteomes" id="UP001164733"/>
    </source>
</evidence>
<gene>
    <name evidence="2" type="ORF">LL038_04355</name>
</gene>
<name>A0AA47ELC0_9CLOT</name>
<dbReference type="Proteomes" id="UP001164733">
    <property type="component" value="Chromosome"/>
</dbReference>
<dbReference type="RefSeq" id="WP_216119882.1">
    <property type="nucleotide sequence ID" value="NZ_CP086239.1"/>
</dbReference>
<dbReference type="PROSITE" id="PS51257">
    <property type="entry name" value="PROKAR_LIPOPROTEIN"/>
    <property type="match status" value="1"/>
</dbReference>
<evidence type="ECO:0000259" key="1">
    <source>
        <dbReference type="Pfam" id="PF00144"/>
    </source>
</evidence>
<evidence type="ECO:0000313" key="2">
    <source>
        <dbReference type="EMBL" id="WAG61489.1"/>
    </source>
</evidence>
<reference evidence="2" key="1">
    <citation type="submission" date="2021-11" db="EMBL/GenBank/DDBJ databases">
        <title>Clostridia strains as spoilage organisms.</title>
        <authorList>
            <person name="Wambui J."/>
            <person name="Stevens M.J.A."/>
            <person name="Stephan R."/>
        </authorList>
    </citation>
    <scope>NUCLEOTIDE SEQUENCE</scope>
    <source>
        <strain evidence="2">CF009</strain>
    </source>
</reference>
<organism evidence="2 3">
    <name type="scientific">Clostridium estertheticum</name>
    <dbReference type="NCBI Taxonomy" id="238834"/>
    <lineage>
        <taxon>Bacteria</taxon>
        <taxon>Bacillati</taxon>
        <taxon>Bacillota</taxon>
        <taxon>Clostridia</taxon>
        <taxon>Eubacteriales</taxon>
        <taxon>Clostridiaceae</taxon>
        <taxon>Clostridium</taxon>
    </lineage>
</organism>
<dbReference type="InterPro" id="IPR001466">
    <property type="entry name" value="Beta-lactam-related"/>
</dbReference>
<sequence length="392" mass="44084">MTKKNIIKIISLLFTFIIITTGCGRSIPSTPNTTKTINSVKTDTSTKINNIKKIDNSVKIDNSEIQSKISKYIDSYSPNDKFNGTILVAKDDKVLSDKGYGMADSNKKIVNKPKTAFEIASLTKQFTATAILMLQEKKLLNVQDTVDKYIPDYPDGDKIKIYDLLTHTAGIPDYNQSSISPINGKHTYTLKESVNLFKNKPRHFESGAKYEYSSSNYILLGYIIERVSGINYEEYIDKNIFKPLKLIDTGFLTYKAIIKDKANGYYRPKKTDKYTSSFDKEGSILPSAGGIYSTVDDLYTWYNALLDGKLINKESLNGMITPHLHSYGYGLIITKKANGNTMIWDNGSTLGYTSYIGKDVNKRYVIIILSNKYAYNVMPIVSGLSNILEMKK</sequence>
<dbReference type="Pfam" id="PF00144">
    <property type="entry name" value="Beta-lactamase"/>
    <property type="match status" value="1"/>
</dbReference>
<dbReference type="InterPro" id="IPR050491">
    <property type="entry name" value="AmpC-like"/>
</dbReference>